<dbReference type="EMBL" id="SOZI01000073">
    <property type="protein sequence ID" value="TNY20217.1"/>
    <property type="molecule type" value="Genomic_DNA"/>
</dbReference>
<feature type="compositionally biased region" description="Basic and acidic residues" evidence="1">
    <location>
        <begin position="443"/>
        <end position="455"/>
    </location>
</feature>
<keyword evidence="4" id="KW-1185">Reference proteome</keyword>
<dbReference type="Gene3D" id="3.90.70.80">
    <property type="match status" value="1"/>
</dbReference>
<feature type="compositionally biased region" description="Basic and acidic residues" evidence="1">
    <location>
        <begin position="550"/>
        <end position="559"/>
    </location>
</feature>
<evidence type="ECO:0000259" key="2">
    <source>
        <dbReference type="PROSITE" id="PS50802"/>
    </source>
</evidence>
<evidence type="ECO:0000256" key="1">
    <source>
        <dbReference type="SAM" id="MobiDB-lite"/>
    </source>
</evidence>
<dbReference type="SUPFAM" id="SSF54001">
    <property type="entry name" value="Cysteine proteinases"/>
    <property type="match status" value="1"/>
</dbReference>
<dbReference type="InterPro" id="IPR003323">
    <property type="entry name" value="OTU_dom"/>
</dbReference>
<dbReference type="PROSITE" id="PS50802">
    <property type="entry name" value="OTU"/>
    <property type="match status" value="1"/>
</dbReference>
<feature type="compositionally biased region" description="Low complexity" evidence="1">
    <location>
        <begin position="211"/>
        <end position="228"/>
    </location>
</feature>
<feature type="region of interest" description="Disordered" evidence="1">
    <location>
        <begin position="160"/>
        <end position="230"/>
    </location>
</feature>
<dbReference type="InterPro" id="IPR038765">
    <property type="entry name" value="Papain-like_cys_pep_sf"/>
</dbReference>
<feature type="compositionally biased region" description="Pro residues" evidence="1">
    <location>
        <begin position="169"/>
        <end position="178"/>
    </location>
</feature>
<dbReference type="GO" id="GO:0004843">
    <property type="term" value="F:cysteine-type deubiquitinase activity"/>
    <property type="evidence" value="ECO:0007669"/>
    <property type="project" value="TreeGrafter"/>
</dbReference>
<accession>A0A5C5FTI8</accession>
<dbReference type="CDD" id="cd22756">
    <property type="entry name" value="OTU_OTUD3-like"/>
    <property type="match status" value="1"/>
</dbReference>
<sequence length="609" mass="63410">MAKGARHDLKGKGKASERTYGKARDRTRGDKPRLIEDPEVEEKVLAAQLKEAHLYAANILGDGNCLFRALSDQLYGSPSMHHAIRQEICDYLASHPDKYRLFVDEDSVKGGFEGHVREMRQNGTYGTNLELAAFVARYRRPVKVYQPNLVYVLPVEDQGSSASASSSSTPPPPVPPPAAAHADAKLTPREKRLKARQDKMAAKGKGKERAAAAGAKSEPIASSAPEAAEPYDDSPLCIVYHSWEHYSSLRNISGPHTGPPRLRVGRVNSPAVADSTASSEAPADDDGDADPAAAPEEADDEDATMAESLDTIAPPPRRTSRGSPPADHPLPAIRTAISRRAKSSDGRGAAPPPPQPTIPVFPPSDSSASPSSPPSSSASSPPASAPASDTSTRPSKHLLDRSSRTLSLSRPRSHSPLSLSSSSSSVPAASPADSTASADADGDDHLDANDNDRAGPRTRSRLASPAGSSSSSSCSGTSTGVASSFAAAADGDGDGERDGDGAGARRASGSSTRASSVPSEGAPESSSPARVRKAPPPPPPKRERRGPTSAEKKEAARVRRLERRRAKGLGAQPVVGGAAGKDQGRVLRSGKRTSGAGDAGLGSVRELYI</sequence>
<protein>
    <recommendedName>
        <fullName evidence="2">OTU domain-containing protein</fullName>
    </recommendedName>
</protein>
<dbReference type="Pfam" id="PF02338">
    <property type="entry name" value="OTU"/>
    <property type="match status" value="1"/>
</dbReference>
<feature type="compositionally biased region" description="Basic and acidic residues" evidence="1">
    <location>
        <begin position="182"/>
        <end position="210"/>
    </location>
</feature>
<gene>
    <name evidence="3" type="ORF">DMC30DRAFT_266879</name>
</gene>
<dbReference type="STRING" id="5288.A0A5C5FTI8"/>
<evidence type="ECO:0000313" key="3">
    <source>
        <dbReference type="EMBL" id="TNY20217.1"/>
    </source>
</evidence>
<feature type="compositionally biased region" description="Pro residues" evidence="1">
    <location>
        <begin position="350"/>
        <end position="362"/>
    </location>
</feature>
<dbReference type="InterPro" id="IPR050704">
    <property type="entry name" value="Peptidase_C85-like"/>
</dbReference>
<reference evidence="3 4" key="1">
    <citation type="submission" date="2019-03" db="EMBL/GenBank/DDBJ databases">
        <title>Rhodosporidium diobovatum UCD-FST 08-225 genome sequencing, assembly, and annotation.</title>
        <authorList>
            <person name="Fakankun I.U."/>
            <person name="Fristensky B."/>
            <person name="Levin D.B."/>
        </authorList>
    </citation>
    <scope>NUCLEOTIDE SEQUENCE [LARGE SCALE GENOMIC DNA]</scope>
    <source>
        <strain evidence="3 4">UCD-FST 08-225</strain>
    </source>
</reference>
<dbReference type="AlphaFoldDB" id="A0A5C5FTI8"/>
<feature type="compositionally biased region" description="Low complexity" evidence="1">
    <location>
        <begin position="463"/>
        <end position="490"/>
    </location>
</feature>
<dbReference type="Proteomes" id="UP000311382">
    <property type="component" value="Unassembled WGS sequence"/>
</dbReference>
<dbReference type="PANTHER" id="PTHR12419">
    <property type="entry name" value="OTU DOMAIN CONTAINING PROTEIN"/>
    <property type="match status" value="1"/>
</dbReference>
<dbReference type="PANTHER" id="PTHR12419:SF7">
    <property type="entry name" value="OTU DOMAIN-CONTAINING PROTEIN 3"/>
    <property type="match status" value="1"/>
</dbReference>
<feature type="domain" description="OTU" evidence="2">
    <location>
        <begin position="54"/>
        <end position="252"/>
    </location>
</feature>
<feature type="compositionally biased region" description="Low complexity" evidence="1">
    <location>
        <begin position="404"/>
        <end position="439"/>
    </location>
</feature>
<comment type="caution">
    <text evidence="3">The sequence shown here is derived from an EMBL/GenBank/DDBJ whole genome shotgun (WGS) entry which is preliminary data.</text>
</comment>
<evidence type="ECO:0000313" key="4">
    <source>
        <dbReference type="Proteomes" id="UP000311382"/>
    </source>
</evidence>
<feature type="region of interest" description="Disordered" evidence="1">
    <location>
        <begin position="1"/>
        <end position="32"/>
    </location>
</feature>
<feature type="compositionally biased region" description="Low complexity" evidence="1">
    <location>
        <begin position="504"/>
        <end position="529"/>
    </location>
</feature>
<proteinExistence type="predicted"/>
<feature type="region of interest" description="Disordered" evidence="1">
    <location>
        <begin position="253"/>
        <end position="609"/>
    </location>
</feature>
<dbReference type="GO" id="GO:0016579">
    <property type="term" value="P:protein deubiquitination"/>
    <property type="evidence" value="ECO:0007669"/>
    <property type="project" value="TreeGrafter"/>
</dbReference>
<organism evidence="3 4">
    <name type="scientific">Rhodotorula diobovata</name>
    <dbReference type="NCBI Taxonomy" id="5288"/>
    <lineage>
        <taxon>Eukaryota</taxon>
        <taxon>Fungi</taxon>
        <taxon>Dikarya</taxon>
        <taxon>Basidiomycota</taxon>
        <taxon>Pucciniomycotina</taxon>
        <taxon>Microbotryomycetes</taxon>
        <taxon>Sporidiobolales</taxon>
        <taxon>Sporidiobolaceae</taxon>
        <taxon>Rhodotorula</taxon>
    </lineage>
</organism>
<name>A0A5C5FTI8_9BASI</name>
<feature type="compositionally biased region" description="Low complexity" evidence="1">
    <location>
        <begin position="363"/>
        <end position="393"/>
    </location>
</feature>
<dbReference type="OrthoDB" id="415023at2759"/>